<dbReference type="EMBL" id="CP071247">
    <property type="protein sequence ID" value="QSP93320.1"/>
    <property type="molecule type" value="Genomic_DNA"/>
</dbReference>
<name>A0ABX7MPL6_9GAMM</name>
<keyword evidence="2" id="KW-1185">Reference proteome</keyword>
<gene>
    <name evidence="1" type="ORF">LPB19_08725</name>
</gene>
<dbReference type="RefSeq" id="WP_206642545.1">
    <property type="nucleotide sequence ID" value="NZ_CP071247.1"/>
</dbReference>
<organism evidence="1 2">
    <name type="scientific">Marinobacter salinisoli</name>
    <dbReference type="NCBI Taxonomy" id="2769486"/>
    <lineage>
        <taxon>Bacteria</taxon>
        <taxon>Pseudomonadati</taxon>
        <taxon>Pseudomonadota</taxon>
        <taxon>Gammaproteobacteria</taxon>
        <taxon>Pseudomonadales</taxon>
        <taxon>Marinobacteraceae</taxon>
        <taxon>Marinobacter</taxon>
    </lineage>
</organism>
<accession>A0ABX7MPL6</accession>
<proteinExistence type="predicted"/>
<protein>
    <recommendedName>
        <fullName evidence="3">WD40 repeat domain-containing protein</fullName>
    </recommendedName>
</protein>
<dbReference type="Proteomes" id="UP000663555">
    <property type="component" value="Chromosome"/>
</dbReference>
<evidence type="ECO:0000313" key="1">
    <source>
        <dbReference type="EMBL" id="QSP93320.1"/>
    </source>
</evidence>
<evidence type="ECO:0008006" key="3">
    <source>
        <dbReference type="Google" id="ProtNLM"/>
    </source>
</evidence>
<sequence length="510" mass="55287">MPPKNPFLIQDSFFPMVHYNSAQTDVVENSYGGGGRVVKPEEVNFQPGGMGNPGLAHRRYQDGREAICVSGPGRVAKYRFDEGRLELINEIKIPGHESDYMSGKELAELVAKLDAVGTNDEEFLAITQAVAKKTGISSESWPNGMYGMMDRDGYFYAGFGTVLYKFGDKTPGDAGSELVVVAKRDIKNDLPEELAAEVSRFLGVNMTYDGHVVVALSGVIGILDRDLTKSWLAPIPGEALDNGVIADENNGIYVVTDKFMRKLVWKGDELSLDEADGAWKEPYDWVKKKGSLSRGSGTTPTLMGFGEGNDRLVLTVDQGDPVKVVAFWRDEIPDDAVAVQGAPSKRTAGSAAISFPVKTTIEWSPHVYGYGTMVMGSEFPRVIPADKGLDLLSTVMTMGTTVPGPRGAEKFQWNTETNRLESAWVYNDKGLAWQLSPISTVDNAVYLNTAKDGLYSLTGLDWDTGKVIGTITLGKSVKFNTGGTFVTPLSDGGLYINGFFGPVRIAAPAR</sequence>
<evidence type="ECO:0000313" key="2">
    <source>
        <dbReference type="Proteomes" id="UP000663555"/>
    </source>
</evidence>
<reference evidence="1 2" key="1">
    <citation type="submission" date="2021-03" db="EMBL/GenBank/DDBJ databases">
        <title>Genome sequencing of Marinobacter sp. LPB0319.</title>
        <authorList>
            <person name="Kim J."/>
        </authorList>
    </citation>
    <scope>NUCLEOTIDE SEQUENCE [LARGE SCALE GENOMIC DNA]</scope>
    <source>
        <strain evidence="1 2">LPB0319</strain>
    </source>
</reference>